<organism evidence="2 3">
    <name type="scientific">Ephemerocybe angulata</name>
    <dbReference type="NCBI Taxonomy" id="980116"/>
    <lineage>
        <taxon>Eukaryota</taxon>
        <taxon>Fungi</taxon>
        <taxon>Dikarya</taxon>
        <taxon>Basidiomycota</taxon>
        <taxon>Agaricomycotina</taxon>
        <taxon>Agaricomycetes</taxon>
        <taxon>Agaricomycetidae</taxon>
        <taxon>Agaricales</taxon>
        <taxon>Agaricineae</taxon>
        <taxon>Psathyrellaceae</taxon>
        <taxon>Ephemerocybe</taxon>
    </lineage>
</organism>
<protein>
    <submittedName>
        <fullName evidence="2">Uncharacterized protein</fullName>
    </submittedName>
</protein>
<dbReference type="EMBL" id="JAACJK010000124">
    <property type="protein sequence ID" value="KAF5328991.1"/>
    <property type="molecule type" value="Genomic_DNA"/>
</dbReference>
<reference evidence="2 3" key="1">
    <citation type="journal article" date="2020" name="ISME J.">
        <title>Uncovering the hidden diversity of litter-decomposition mechanisms in mushroom-forming fungi.</title>
        <authorList>
            <person name="Floudas D."/>
            <person name="Bentzer J."/>
            <person name="Ahren D."/>
            <person name="Johansson T."/>
            <person name="Persson P."/>
            <person name="Tunlid A."/>
        </authorList>
    </citation>
    <scope>NUCLEOTIDE SEQUENCE [LARGE SCALE GENOMIC DNA]</scope>
    <source>
        <strain evidence="2 3">CBS 175.51</strain>
    </source>
</reference>
<evidence type="ECO:0000256" key="1">
    <source>
        <dbReference type="SAM" id="MobiDB-lite"/>
    </source>
</evidence>
<feature type="compositionally biased region" description="Basic and acidic residues" evidence="1">
    <location>
        <begin position="111"/>
        <end position="121"/>
    </location>
</feature>
<evidence type="ECO:0000313" key="3">
    <source>
        <dbReference type="Proteomes" id="UP000541558"/>
    </source>
</evidence>
<comment type="caution">
    <text evidence="2">The sequence shown here is derived from an EMBL/GenBank/DDBJ whole genome shotgun (WGS) entry which is preliminary data.</text>
</comment>
<evidence type="ECO:0000313" key="2">
    <source>
        <dbReference type="EMBL" id="KAF5328991.1"/>
    </source>
</evidence>
<keyword evidence="3" id="KW-1185">Reference proteome</keyword>
<name>A0A8H5F9S3_9AGAR</name>
<accession>A0A8H5F9S3</accession>
<sequence>MRRTHLLPQASASNSRKTALRTIRSPTHTFQTHLLLMAVDSPIPPWTLRTRPPRTISIPTDNIRFQVLYLILLPLDCLCRYLHFTGGEYGFYGGGGGSDYEAAGAHGGMRNRDIGVDEGQHAQRTADILT</sequence>
<dbReference type="Proteomes" id="UP000541558">
    <property type="component" value="Unassembled WGS sequence"/>
</dbReference>
<proteinExistence type="predicted"/>
<feature type="region of interest" description="Disordered" evidence="1">
    <location>
        <begin position="111"/>
        <end position="130"/>
    </location>
</feature>
<gene>
    <name evidence="2" type="ORF">D9611_013466</name>
</gene>
<dbReference type="AlphaFoldDB" id="A0A8H5F9S3"/>